<evidence type="ECO:0000313" key="16">
    <source>
        <dbReference type="Proteomes" id="UP000051863"/>
    </source>
</evidence>
<evidence type="ECO:0000256" key="6">
    <source>
        <dbReference type="ARBA" id="ARBA00022679"/>
    </source>
</evidence>
<dbReference type="InterPro" id="IPR003594">
    <property type="entry name" value="HATPase_dom"/>
</dbReference>
<dbReference type="SMART" id="SM00387">
    <property type="entry name" value="HATPase_c"/>
    <property type="match status" value="1"/>
</dbReference>
<keyword evidence="5 11" id="KW-0597">Phosphoprotein</keyword>
<feature type="transmembrane region" description="Helical" evidence="12">
    <location>
        <begin position="154"/>
        <end position="175"/>
    </location>
</feature>
<keyword evidence="16" id="KW-1185">Reference proteome</keyword>
<dbReference type="Pfam" id="PF00512">
    <property type="entry name" value="HisKA"/>
    <property type="match status" value="1"/>
</dbReference>
<dbReference type="InterPro" id="IPR011006">
    <property type="entry name" value="CheY-like_superfamily"/>
</dbReference>
<dbReference type="CDD" id="cd00082">
    <property type="entry name" value="HisKA"/>
    <property type="match status" value="1"/>
</dbReference>
<feature type="transmembrane region" description="Helical" evidence="12">
    <location>
        <begin position="36"/>
        <end position="54"/>
    </location>
</feature>
<evidence type="ECO:0000256" key="4">
    <source>
        <dbReference type="ARBA" id="ARBA00012438"/>
    </source>
</evidence>
<dbReference type="SMART" id="SM00388">
    <property type="entry name" value="HisKA"/>
    <property type="match status" value="1"/>
</dbReference>
<feature type="modified residue" description="4-aspartylphosphate" evidence="11">
    <location>
        <position position="1040"/>
    </location>
</feature>
<dbReference type="Gene3D" id="3.30.565.10">
    <property type="entry name" value="Histidine kinase-like ATPase, C-terminal domain"/>
    <property type="match status" value="1"/>
</dbReference>
<dbReference type="PANTHER" id="PTHR43047">
    <property type="entry name" value="TWO-COMPONENT HISTIDINE PROTEIN KINASE"/>
    <property type="match status" value="1"/>
</dbReference>
<dbReference type="InterPro" id="IPR036097">
    <property type="entry name" value="HisK_dim/P_sf"/>
</dbReference>
<sequence length="1113" mass="119384">MLTPSIVLFACIAWTVLLFGVALWGERQGHRLGKVWPAVYALSLGVHCTAWTYYGAASQGMQWGFPIPPTLIGMALIFALGLPFLARLGRLAKQHNSATIADLVVARLRTDQGLGATITLVALLGIIPYIALQLKAVSQGLSRLLGGQFAASGWQLDMSFWFALTMAAFTMLFGARKASATEHNRGIVVALGLESLLKLAALLAIGLYAALSVHRAGTPLLEKMAHLPPPTVIPDFITMVALGAMAAFTLPHQFHVGVVELRQPSDLKTARWLFPLYLLLIGLPSVPMALSGAAQLGSSVSPDLYVLALPQERGHHLLALLAYLGSLSAATGMMILSGLTLSIMLGNHGFGSHLLAGVNGAGNDAGADLRPRVLAFRRAGILAVFLMSWLYSRAMSGTEALSDFGLMSFTALSQLAPAVLLAVYRPRTPSPAIMAGIVLGSLVWLWLVLLPMVIPAPDPAAGTEGLHWLALFSLRMQPGHIAISMGASLAVNLITVALVSRAIRPSLPLQKDAVAAASMRKTAGRFLGQERARQLMDGHAGQMLDDERVTAIERELTAVVGAGMARLLVEAARDGGAAPLDAVTRAVGEATQALRFNQRLLEAALENMSQGISVVDAQLQLVAWNSRYAALFKFPPELLQVGQPVANLTAWALGELKIGEAPGDNVGKALNRRIAHMRRGTPHLSERIFPDNTIVEIRGNPMPGGGYVATFTDVTAFRMAEDALKRSNETLELRVQDRTARLEQAVHEAERANVAKTRFLTAVGHDLIQPLHAAQLLTDAMSQHIESEFLDSFLRQIRGALDSTDDLLSGLLDISRLEAGGLVADPRPFALSSVLDPLAQEFAVLAAARGLQFRYVRSRVWVHSDPLLLRRVLQNFLANAIRYTRSGGVLLGVRRNGETLTIGVHDSGPGITPEQQSVVFEEFHRGDRSNGQGLGLGLAIAHRIADLLHAPLALHSVIKRGSAFSITVSKATPPPASRSETPAGSNSTIKGTRVLVVDNDPDALEAMRQMLLAWGCDVIAAGDSRAVDASAPEAALWLFDYHLDDDDTGVQLWKRLVAMHGQRPTVILSADTGSDTREAVREVGLSLLNKPFKPLALRWAINHLLATRSTVEG</sequence>
<dbReference type="RefSeq" id="WP_057627255.1">
    <property type="nucleotide sequence ID" value="NZ_LDJJ01000015.1"/>
</dbReference>
<dbReference type="SUPFAM" id="SSF55785">
    <property type="entry name" value="PYP-like sensor domain (PAS domain)"/>
    <property type="match status" value="1"/>
</dbReference>
<evidence type="ECO:0000256" key="2">
    <source>
        <dbReference type="ARBA" id="ARBA00004141"/>
    </source>
</evidence>
<comment type="subcellular location">
    <subcellularLocation>
        <location evidence="2">Membrane</location>
        <topology evidence="2">Multi-pass membrane protein</topology>
    </subcellularLocation>
</comment>
<evidence type="ECO:0000256" key="1">
    <source>
        <dbReference type="ARBA" id="ARBA00000085"/>
    </source>
</evidence>
<dbReference type="Gene3D" id="1.20.1730.10">
    <property type="entry name" value="Sodium/glucose cotransporter"/>
    <property type="match status" value="1"/>
</dbReference>
<dbReference type="SUPFAM" id="SSF47384">
    <property type="entry name" value="Homodimeric domain of signal transducing histidine kinase"/>
    <property type="match status" value="1"/>
</dbReference>
<organism evidence="15 16">
    <name type="scientific">Stenotrophomonas terrae</name>
    <dbReference type="NCBI Taxonomy" id="405446"/>
    <lineage>
        <taxon>Bacteria</taxon>
        <taxon>Pseudomonadati</taxon>
        <taxon>Pseudomonadota</taxon>
        <taxon>Gammaproteobacteria</taxon>
        <taxon>Lysobacterales</taxon>
        <taxon>Lysobacteraceae</taxon>
        <taxon>Stenotrophomonas</taxon>
    </lineage>
</organism>
<dbReference type="GO" id="GO:0005886">
    <property type="term" value="C:plasma membrane"/>
    <property type="evidence" value="ECO:0007669"/>
    <property type="project" value="TreeGrafter"/>
</dbReference>
<dbReference type="EC" id="2.7.13.3" evidence="4"/>
<feature type="transmembrane region" description="Helical" evidence="12">
    <location>
        <begin position="404"/>
        <end position="424"/>
    </location>
</feature>
<dbReference type="PATRIC" id="fig|405446.3.peg.457"/>
<gene>
    <name evidence="15" type="ORF">ABB27_05660</name>
</gene>
<feature type="transmembrane region" description="Helical" evidence="12">
    <location>
        <begin position="6"/>
        <end position="24"/>
    </location>
</feature>
<dbReference type="InterPro" id="IPR004358">
    <property type="entry name" value="Sig_transdc_His_kin-like_C"/>
</dbReference>
<proteinExistence type="inferred from homology"/>
<protein>
    <recommendedName>
        <fullName evidence="4">histidine kinase</fullName>
        <ecNumber evidence="4">2.7.13.3</ecNumber>
    </recommendedName>
</protein>
<keyword evidence="6" id="KW-0808">Transferase</keyword>
<dbReference type="InterPro" id="IPR038377">
    <property type="entry name" value="Na/Glc_symporter_sf"/>
</dbReference>
<keyword evidence="8" id="KW-0418">Kinase</keyword>
<dbReference type="InterPro" id="IPR036890">
    <property type="entry name" value="HATPase_C_sf"/>
</dbReference>
<evidence type="ECO:0000256" key="10">
    <source>
        <dbReference type="ARBA" id="ARBA00023136"/>
    </source>
</evidence>
<dbReference type="Gene3D" id="1.10.287.130">
    <property type="match status" value="1"/>
</dbReference>
<evidence type="ECO:0000256" key="11">
    <source>
        <dbReference type="PROSITE-ProRule" id="PRU00169"/>
    </source>
</evidence>
<dbReference type="Proteomes" id="UP000051863">
    <property type="component" value="Unassembled WGS sequence"/>
</dbReference>
<dbReference type="EMBL" id="LDJJ01000015">
    <property type="protein sequence ID" value="KRG69749.1"/>
    <property type="molecule type" value="Genomic_DNA"/>
</dbReference>
<evidence type="ECO:0000259" key="14">
    <source>
        <dbReference type="PROSITE" id="PS50110"/>
    </source>
</evidence>
<feature type="transmembrane region" description="Helical" evidence="12">
    <location>
        <begin position="231"/>
        <end position="251"/>
    </location>
</feature>
<dbReference type="PROSITE" id="PS50283">
    <property type="entry name" value="NA_SOLUT_SYMP_3"/>
    <property type="match status" value="1"/>
</dbReference>
<dbReference type="InterPro" id="IPR001734">
    <property type="entry name" value="Na/solute_symporter"/>
</dbReference>
<evidence type="ECO:0000259" key="13">
    <source>
        <dbReference type="PROSITE" id="PS50109"/>
    </source>
</evidence>
<evidence type="ECO:0000256" key="7">
    <source>
        <dbReference type="ARBA" id="ARBA00022692"/>
    </source>
</evidence>
<evidence type="ECO:0000313" key="15">
    <source>
        <dbReference type="EMBL" id="KRG69749.1"/>
    </source>
</evidence>
<dbReference type="PANTHER" id="PTHR43047:SF9">
    <property type="entry name" value="HISTIDINE KINASE"/>
    <property type="match status" value="1"/>
</dbReference>
<dbReference type="SUPFAM" id="SSF52172">
    <property type="entry name" value="CheY-like"/>
    <property type="match status" value="1"/>
</dbReference>
<evidence type="ECO:0000256" key="3">
    <source>
        <dbReference type="ARBA" id="ARBA00006434"/>
    </source>
</evidence>
<keyword evidence="9 12" id="KW-1133">Transmembrane helix</keyword>
<dbReference type="SUPFAM" id="SSF55874">
    <property type="entry name" value="ATPase domain of HSP90 chaperone/DNA topoisomerase II/histidine kinase"/>
    <property type="match status" value="1"/>
</dbReference>
<dbReference type="PRINTS" id="PR00344">
    <property type="entry name" value="BCTRLSENSOR"/>
</dbReference>
<dbReference type="PROSITE" id="PS50109">
    <property type="entry name" value="HIS_KIN"/>
    <property type="match status" value="1"/>
</dbReference>
<feature type="transmembrane region" description="Helical" evidence="12">
    <location>
        <begin position="66"/>
        <end position="86"/>
    </location>
</feature>
<feature type="transmembrane region" description="Helical" evidence="12">
    <location>
        <begin position="113"/>
        <end position="134"/>
    </location>
</feature>
<feature type="domain" description="Histidine kinase" evidence="13">
    <location>
        <begin position="762"/>
        <end position="972"/>
    </location>
</feature>
<dbReference type="InterPro" id="IPR001789">
    <property type="entry name" value="Sig_transdc_resp-reg_receiver"/>
</dbReference>
<feature type="transmembrane region" description="Helical" evidence="12">
    <location>
        <begin position="375"/>
        <end position="392"/>
    </location>
</feature>
<reference evidence="15 16" key="1">
    <citation type="submission" date="2015-05" db="EMBL/GenBank/DDBJ databases">
        <title>Genome sequencing and analysis of members of genus Stenotrophomonas.</title>
        <authorList>
            <person name="Patil P.P."/>
            <person name="Midha S."/>
            <person name="Patil P.B."/>
        </authorList>
    </citation>
    <scope>NUCLEOTIDE SEQUENCE [LARGE SCALE GENOMIC DNA]</scope>
    <source>
        <strain evidence="15 16">DSM 18941</strain>
    </source>
</reference>
<dbReference type="AlphaFoldDB" id="A0A0R0CJI6"/>
<comment type="caution">
    <text evidence="15">The sequence shown here is derived from an EMBL/GenBank/DDBJ whole genome shotgun (WGS) entry which is preliminary data.</text>
</comment>
<dbReference type="GO" id="GO:0000155">
    <property type="term" value="F:phosphorelay sensor kinase activity"/>
    <property type="evidence" value="ECO:0007669"/>
    <property type="project" value="InterPro"/>
</dbReference>
<dbReference type="InterPro" id="IPR003661">
    <property type="entry name" value="HisK_dim/P_dom"/>
</dbReference>
<dbReference type="GO" id="GO:0022857">
    <property type="term" value="F:transmembrane transporter activity"/>
    <property type="evidence" value="ECO:0007669"/>
    <property type="project" value="InterPro"/>
</dbReference>
<dbReference type="SMART" id="SM00448">
    <property type="entry name" value="REC"/>
    <property type="match status" value="1"/>
</dbReference>
<dbReference type="CDD" id="cd00156">
    <property type="entry name" value="REC"/>
    <property type="match status" value="1"/>
</dbReference>
<evidence type="ECO:0000256" key="5">
    <source>
        <dbReference type="ARBA" id="ARBA00022553"/>
    </source>
</evidence>
<dbReference type="GO" id="GO:0009927">
    <property type="term" value="F:histidine phosphotransfer kinase activity"/>
    <property type="evidence" value="ECO:0007669"/>
    <property type="project" value="TreeGrafter"/>
</dbReference>
<evidence type="ECO:0000256" key="9">
    <source>
        <dbReference type="ARBA" id="ARBA00022989"/>
    </source>
</evidence>
<dbReference type="InterPro" id="IPR005467">
    <property type="entry name" value="His_kinase_dom"/>
</dbReference>
<evidence type="ECO:0000256" key="8">
    <source>
        <dbReference type="ARBA" id="ARBA00022777"/>
    </source>
</evidence>
<dbReference type="FunFam" id="3.30.565.10:FF:000049">
    <property type="entry name" value="Two-component sensor histidine kinase"/>
    <property type="match status" value="1"/>
</dbReference>
<feature type="transmembrane region" description="Helical" evidence="12">
    <location>
        <begin position="272"/>
        <end position="297"/>
    </location>
</feature>
<accession>A0A0R0CJI6</accession>
<dbReference type="Pfam" id="PF00072">
    <property type="entry name" value="Response_reg"/>
    <property type="match status" value="1"/>
</dbReference>
<comment type="catalytic activity">
    <reaction evidence="1">
        <text>ATP + protein L-histidine = ADP + protein N-phospho-L-histidine.</text>
        <dbReference type="EC" id="2.7.13.3"/>
    </reaction>
</comment>
<evidence type="ECO:0000256" key="12">
    <source>
        <dbReference type="SAM" id="Phobius"/>
    </source>
</evidence>
<dbReference type="OrthoDB" id="9764438at2"/>
<dbReference type="Pfam" id="PF12860">
    <property type="entry name" value="PAS_7"/>
    <property type="match status" value="1"/>
</dbReference>
<name>A0A0R0CJI6_9GAMM</name>
<keyword evidence="7 12" id="KW-0812">Transmembrane</keyword>
<dbReference type="Gene3D" id="3.40.50.2300">
    <property type="match status" value="1"/>
</dbReference>
<dbReference type="Pfam" id="PF02518">
    <property type="entry name" value="HATPase_c"/>
    <property type="match status" value="1"/>
</dbReference>
<feature type="transmembrane region" description="Helical" evidence="12">
    <location>
        <begin position="431"/>
        <end position="454"/>
    </location>
</feature>
<dbReference type="PROSITE" id="PS50110">
    <property type="entry name" value="RESPONSE_REGULATORY"/>
    <property type="match status" value="1"/>
</dbReference>
<comment type="similarity">
    <text evidence="3">Belongs to the sodium:solute symporter (SSF) (TC 2.A.21) family.</text>
</comment>
<dbReference type="InterPro" id="IPR035965">
    <property type="entry name" value="PAS-like_dom_sf"/>
</dbReference>
<feature type="domain" description="Response regulatory" evidence="14">
    <location>
        <begin position="993"/>
        <end position="1105"/>
    </location>
</feature>
<feature type="transmembrane region" description="Helical" evidence="12">
    <location>
        <begin position="317"/>
        <end position="345"/>
    </location>
</feature>
<feature type="transmembrane region" description="Helical" evidence="12">
    <location>
        <begin position="187"/>
        <end position="211"/>
    </location>
</feature>
<dbReference type="Gene3D" id="3.30.450.20">
    <property type="entry name" value="PAS domain"/>
    <property type="match status" value="1"/>
</dbReference>
<keyword evidence="10 12" id="KW-0472">Membrane</keyword>